<evidence type="ECO:0000256" key="1">
    <source>
        <dbReference type="SAM" id="MobiDB-lite"/>
    </source>
</evidence>
<dbReference type="PANTHER" id="PTHR35213">
    <property type="entry name" value="RING-TYPE DOMAIN-CONTAINING PROTEIN-RELATED"/>
    <property type="match status" value="1"/>
</dbReference>
<accession>A0A485KNN5</accession>
<organism evidence="3 4">
    <name type="scientific">Aphanomyces stellatus</name>
    <dbReference type="NCBI Taxonomy" id="120398"/>
    <lineage>
        <taxon>Eukaryota</taxon>
        <taxon>Sar</taxon>
        <taxon>Stramenopiles</taxon>
        <taxon>Oomycota</taxon>
        <taxon>Saprolegniomycetes</taxon>
        <taxon>Saprolegniales</taxon>
        <taxon>Verrucalvaceae</taxon>
        <taxon>Aphanomyces</taxon>
    </lineage>
</organism>
<feature type="region of interest" description="Disordered" evidence="1">
    <location>
        <begin position="129"/>
        <end position="158"/>
    </location>
</feature>
<dbReference type="EMBL" id="VJMH01005154">
    <property type="protein sequence ID" value="KAF0699799.1"/>
    <property type="molecule type" value="Genomic_DNA"/>
</dbReference>
<keyword evidence="4" id="KW-1185">Reference proteome</keyword>
<proteinExistence type="predicted"/>
<name>A0A485KNN5_9STRA</name>
<sequence length="306" mass="33941">MVDTLVLPPAAAAAKPAADADTTPVVDKARWGKWTPEEEAYTSRLIADFTAGVLTDVENGTTMRSWLSTKLRCCPMRISKKFVGEQSIGKRMFERNDGRINDTSAEDKAKRAVELEKLYTEFCESWAREEREREEHKANGTRKRKRNRSKKGLAKKLPTMHLHKMQPKTTTTMHHTLTEATKVAMPSLKTPKQPPPRSSVISQPASKKPKVEVPGTLGGVAPVKAPAPSTTLLSPADMSDMDIISDLLDDGAWMLPLCDDDLLPLTSKLDSMLSPTSVMDDVIWPLYTNAADVLYDPLFELTTPCY</sequence>
<dbReference type="PANTHER" id="PTHR35213:SF5">
    <property type="entry name" value="RING-TYPE DOMAIN-CONTAINING PROTEIN"/>
    <property type="match status" value="1"/>
</dbReference>
<dbReference type="AlphaFoldDB" id="A0A485KNN5"/>
<dbReference type="Proteomes" id="UP000332933">
    <property type="component" value="Unassembled WGS sequence"/>
</dbReference>
<gene>
    <name evidence="3" type="primary">Aste57867_9640</name>
    <name evidence="2" type="ORF">As57867_009602</name>
    <name evidence="3" type="ORF">ASTE57867_9640</name>
</gene>
<evidence type="ECO:0000313" key="2">
    <source>
        <dbReference type="EMBL" id="KAF0699799.1"/>
    </source>
</evidence>
<feature type="region of interest" description="Disordered" evidence="1">
    <location>
        <begin position="185"/>
        <end position="222"/>
    </location>
</feature>
<dbReference type="EMBL" id="CAADRA010005175">
    <property type="protein sequence ID" value="VFT86519.1"/>
    <property type="molecule type" value="Genomic_DNA"/>
</dbReference>
<evidence type="ECO:0000313" key="4">
    <source>
        <dbReference type="Proteomes" id="UP000332933"/>
    </source>
</evidence>
<evidence type="ECO:0000313" key="3">
    <source>
        <dbReference type="EMBL" id="VFT86519.1"/>
    </source>
</evidence>
<reference evidence="2" key="2">
    <citation type="submission" date="2019-06" db="EMBL/GenBank/DDBJ databases">
        <title>Genomics analysis of Aphanomyces spp. identifies a new class of oomycete effector associated with host adaptation.</title>
        <authorList>
            <person name="Gaulin E."/>
        </authorList>
    </citation>
    <scope>NUCLEOTIDE SEQUENCE</scope>
    <source>
        <strain evidence="2">CBS 578.67</strain>
    </source>
</reference>
<feature type="compositionally biased region" description="Basic residues" evidence="1">
    <location>
        <begin position="139"/>
        <end position="154"/>
    </location>
</feature>
<feature type="compositionally biased region" description="Basic and acidic residues" evidence="1">
    <location>
        <begin position="129"/>
        <end position="138"/>
    </location>
</feature>
<protein>
    <submittedName>
        <fullName evidence="3">Aste57867_9640 protein</fullName>
    </submittedName>
</protein>
<reference evidence="3 4" key="1">
    <citation type="submission" date="2019-03" db="EMBL/GenBank/DDBJ databases">
        <authorList>
            <person name="Gaulin E."/>
            <person name="Dumas B."/>
        </authorList>
    </citation>
    <scope>NUCLEOTIDE SEQUENCE [LARGE SCALE GENOMIC DNA]</scope>
    <source>
        <strain evidence="3">CBS 568.67</strain>
    </source>
</reference>
<dbReference type="OrthoDB" id="206902at2759"/>